<evidence type="ECO:0000313" key="2">
    <source>
        <dbReference type="Proteomes" id="UP000011657"/>
    </source>
</evidence>
<dbReference type="STRING" id="1227488.C477_15160"/>
<dbReference type="Proteomes" id="UP000011657">
    <property type="component" value="Unassembled WGS sequence"/>
</dbReference>
<sequence length="84" mass="9787">MFSIRNPKGLTRENAIQILPVLVQIQNRTNSDSDQFVEPLYTSRPFVLLFYLFFLSAPRHPIRTISLFSLVGLQQVILKAYLYK</sequence>
<protein>
    <submittedName>
        <fullName evidence="1">Uncharacterized protein</fullName>
    </submittedName>
</protein>
<proteinExistence type="predicted"/>
<keyword evidence="2" id="KW-1185">Reference proteome</keyword>
<reference evidence="1 2" key="1">
    <citation type="journal article" date="2014" name="PLoS Genet.">
        <title>Phylogenetically driven sequencing of extremely halophilic archaea reveals strategies for static and dynamic osmo-response.</title>
        <authorList>
            <person name="Becker E.A."/>
            <person name="Seitzer P.M."/>
            <person name="Tritt A."/>
            <person name="Larsen D."/>
            <person name="Krusor M."/>
            <person name="Yao A.I."/>
            <person name="Wu D."/>
            <person name="Madern D."/>
            <person name="Eisen J.A."/>
            <person name="Darling A.E."/>
            <person name="Facciotti M.T."/>
        </authorList>
    </citation>
    <scope>NUCLEOTIDE SEQUENCE [LARGE SCALE GENOMIC DNA]</scope>
    <source>
        <strain evidence="1 2">JCM 13891</strain>
    </source>
</reference>
<comment type="caution">
    <text evidence="1">The sequence shown here is derived from an EMBL/GenBank/DDBJ whole genome shotgun (WGS) entry which is preliminary data.</text>
</comment>
<evidence type="ECO:0000313" key="1">
    <source>
        <dbReference type="EMBL" id="ELZ16726.1"/>
    </source>
</evidence>
<accession>M0C0C7</accession>
<gene>
    <name evidence="1" type="ORF">C477_15160</name>
</gene>
<dbReference type="AlphaFoldDB" id="M0C0C7"/>
<name>M0C0C7_9EURY</name>
<dbReference type="EMBL" id="AOIS01000048">
    <property type="protein sequence ID" value="ELZ16726.1"/>
    <property type="molecule type" value="Genomic_DNA"/>
</dbReference>
<organism evidence="1 2">
    <name type="scientific">Haloterrigena salina JCM 13891</name>
    <dbReference type="NCBI Taxonomy" id="1227488"/>
    <lineage>
        <taxon>Archaea</taxon>
        <taxon>Methanobacteriati</taxon>
        <taxon>Methanobacteriota</taxon>
        <taxon>Stenosarchaea group</taxon>
        <taxon>Halobacteria</taxon>
        <taxon>Halobacteriales</taxon>
        <taxon>Natrialbaceae</taxon>
        <taxon>Haloterrigena</taxon>
    </lineage>
</organism>